<dbReference type="EMBL" id="BAABHK010000025">
    <property type="protein sequence ID" value="GAA4639057.1"/>
    <property type="molecule type" value="Genomic_DNA"/>
</dbReference>
<dbReference type="InterPro" id="IPR001509">
    <property type="entry name" value="Epimerase_deHydtase"/>
</dbReference>
<dbReference type="SUPFAM" id="SSF51735">
    <property type="entry name" value="NAD(P)-binding Rossmann-fold domains"/>
    <property type="match status" value="1"/>
</dbReference>
<name>A0ABP8UTD9_9ACTN</name>
<dbReference type="InterPro" id="IPR036291">
    <property type="entry name" value="NAD(P)-bd_dom_sf"/>
</dbReference>
<evidence type="ECO:0000256" key="2">
    <source>
        <dbReference type="ARBA" id="ARBA00022793"/>
    </source>
</evidence>
<evidence type="ECO:0000259" key="5">
    <source>
        <dbReference type="Pfam" id="PF01370"/>
    </source>
</evidence>
<dbReference type="PANTHER" id="PTHR43078">
    <property type="entry name" value="UDP-GLUCURONIC ACID DECARBOXYLASE-RELATED"/>
    <property type="match status" value="1"/>
</dbReference>
<evidence type="ECO:0000313" key="7">
    <source>
        <dbReference type="Proteomes" id="UP001501442"/>
    </source>
</evidence>
<dbReference type="InterPro" id="IPR044516">
    <property type="entry name" value="UXS-like"/>
</dbReference>
<sequence length="342" mass="37057">MPEGSGTRYLVTGGAGFIGSHLVEALLARGDSVVVLDTLSTGRPANLAAAAGHPDFRFVHGSVCDELVVDELVHECDVVIHMAAAVGVRLVVEQPLRSLTTNIRGSEIVIKAAHRYRRKILVTSTSDIYGKNSLHPLTETADTILGSPSVLRWAYSTAKAVDEILANCYHRERGLSTVVVRLFNTVGPRQSPMYGMVVPRLVRQALRNEPLTVFGDGRQTRCFAHVRDVVDAILSLMSEPAAVGQTFNVGSSREISIRELAEMIIARCGSTSPIRLVPYDQAYGPGYEDMHRKVPDTAKLHALTGWAPRYSLDDILSDAIEDGAREMSESPAAASPYITALP</sequence>
<keyword evidence="7" id="KW-1185">Reference proteome</keyword>
<proteinExistence type="predicted"/>
<organism evidence="6 7">
    <name type="scientific">Actinoallomurus vinaceus</name>
    <dbReference type="NCBI Taxonomy" id="1080074"/>
    <lineage>
        <taxon>Bacteria</taxon>
        <taxon>Bacillati</taxon>
        <taxon>Actinomycetota</taxon>
        <taxon>Actinomycetes</taxon>
        <taxon>Streptosporangiales</taxon>
        <taxon>Thermomonosporaceae</taxon>
        <taxon>Actinoallomurus</taxon>
    </lineage>
</organism>
<dbReference type="PANTHER" id="PTHR43078:SF6">
    <property type="entry name" value="UDP-GLUCURONIC ACID DECARBOXYLASE 1"/>
    <property type="match status" value="1"/>
</dbReference>
<reference evidence="7" key="1">
    <citation type="journal article" date="2019" name="Int. J. Syst. Evol. Microbiol.">
        <title>The Global Catalogue of Microorganisms (GCM) 10K type strain sequencing project: providing services to taxonomists for standard genome sequencing and annotation.</title>
        <authorList>
            <consortium name="The Broad Institute Genomics Platform"/>
            <consortium name="The Broad Institute Genome Sequencing Center for Infectious Disease"/>
            <person name="Wu L."/>
            <person name="Ma J."/>
        </authorList>
    </citation>
    <scope>NUCLEOTIDE SEQUENCE [LARGE SCALE GENOMIC DNA]</scope>
    <source>
        <strain evidence="7">JCM 17939</strain>
    </source>
</reference>
<dbReference type="Gene3D" id="3.40.50.720">
    <property type="entry name" value="NAD(P)-binding Rossmann-like Domain"/>
    <property type="match status" value="1"/>
</dbReference>
<evidence type="ECO:0000256" key="4">
    <source>
        <dbReference type="ARBA" id="ARBA00023239"/>
    </source>
</evidence>
<evidence type="ECO:0000256" key="3">
    <source>
        <dbReference type="ARBA" id="ARBA00023027"/>
    </source>
</evidence>
<protein>
    <submittedName>
        <fullName evidence="6">GDP-mannose 4,6-dehydratase</fullName>
    </submittedName>
</protein>
<keyword evidence="3" id="KW-0520">NAD</keyword>
<evidence type="ECO:0000256" key="1">
    <source>
        <dbReference type="ARBA" id="ARBA00001911"/>
    </source>
</evidence>
<comment type="caution">
    <text evidence="6">The sequence shown here is derived from an EMBL/GenBank/DDBJ whole genome shotgun (WGS) entry which is preliminary data.</text>
</comment>
<evidence type="ECO:0000313" key="6">
    <source>
        <dbReference type="EMBL" id="GAA4639057.1"/>
    </source>
</evidence>
<feature type="domain" description="NAD-dependent epimerase/dehydratase" evidence="5">
    <location>
        <begin position="10"/>
        <end position="250"/>
    </location>
</feature>
<gene>
    <name evidence="6" type="ORF">GCM10023196_099200</name>
</gene>
<keyword evidence="4" id="KW-0456">Lyase</keyword>
<dbReference type="Pfam" id="PF01370">
    <property type="entry name" value="Epimerase"/>
    <property type="match status" value="1"/>
</dbReference>
<accession>A0ABP8UTD9</accession>
<dbReference type="Proteomes" id="UP001501442">
    <property type="component" value="Unassembled WGS sequence"/>
</dbReference>
<comment type="cofactor">
    <cofactor evidence="1">
        <name>NAD(+)</name>
        <dbReference type="ChEBI" id="CHEBI:57540"/>
    </cofactor>
</comment>
<keyword evidence="2" id="KW-0210">Decarboxylase</keyword>
<dbReference type="RefSeq" id="WP_345442591.1">
    <property type="nucleotide sequence ID" value="NZ_BAABHK010000025.1"/>
</dbReference>